<gene>
    <name evidence="5" type="ORF">NVS88_06625</name>
</gene>
<evidence type="ECO:0000256" key="1">
    <source>
        <dbReference type="ARBA" id="ARBA00010515"/>
    </source>
</evidence>
<organism evidence="5 6">
    <name type="scientific">Speluncibacter jeojiensis</name>
    <dbReference type="NCBI Taxonomy" id="2710754"/>
    <lineage>
        <taxon>Bacteria</taxon>
        <taxon>Bacillati</taxon>
        <taxon>Actinomycetota</taxon>
        <taxon>Actinomycetes</taxon>
        <taxon>Mycobacteriales</taxon>
        <taxon>Speluncibacteraceae</taxon>
        <taxon>Speluncibacter</taxon>
    </lineage>
</organism>
<dbReference type="EMBL" id="JANRHA010000003">
    <property type="protein sequence ID" value="MDG3014228.1"/>
    <property type="molecule type" value="Genomic_DNA"/>
</dbReference>
<dbReference type="InterPro" id="IPR013094">
    <property type="entry name" value="AB_hydrolase_3"/>
</dbReference>
<comment type="similarity">
    <text evidence="1">Belongs to the 'GDXG' lipolytic enzyme family.</text>
</comment>
<sequence length="333" mass="34664">MSLFQLAEVRELLRDSPLDFGAPVEQVRAVFHEMIGTHPLARDVHFADLSLGGVPAIEVHVDTDAETAAAQSGTSSLLYFHGGAYAAGSARDSVGLVADIVRRCGASAYTVDYRLAPEHPYPAATDDAIAAYRGLLESGVPASSIAVVGESAGAGLAMAMLLRIKQSGLPMPAATVVLSPWCDLSLSGDSMAGKAAVDPALTADALRTRAESYLAGADPRSPFAGPLHADLRGLPPLMIQSGSFEILLDDAVRLAARAAADDVAVSLEVCPGAPHVFQGFAEILDEAGEALDHVATFLRNHLMAAEKARTGPKVSPRRCRTTMSGPVTSAMGR</sequence>
<keyword evidence="2 5" id="KW-0378">Hydrolase</keyword>
<dbReference type="PANTHER" id="PTHR48081:SF30">
    <property type="entry name" value="ACETYL-HYDROLASE LIPR-RELATED"/>
    <property type="match status" value="1"/>
</dbReference>
<dbReference type="Proteomes" id="UP001152755">
    <property type="component" value="Unassembled WGS sequence"/>
</dbReference>
<accession>A0A9X4RD30</accession>
<dbReference type="SUPFAM" id="SSF53474">
    <property type="entry name" value="alpha/beta-Hydrolases"/>
    <property type="match status" value="1"/>
</dbReference>
<evidence type="ECO:0000313" key="5">
    <source>
        <dbReference type="EMBL" id="MDG3014228.1"/>
    </source>
</evidence>
<dbReference type="Pfam" id="PF07859">
    <property type="entry name" value="Abhydrolase_3"/>
    <property type="match status" value="1"/>
</dbReference>
<evidence type="ECO:0000256" key="3">
    <source>
        <dbReference type="SAM" id="MobiDB-lite"/>
    </source>
</evidence>
<name>A0A9X4RD30_9ACTN</name>
<protein>
    <submittedName>
        <fullName evidence="5">Alpha/beta hydrolase</fullName>
    </submittedName>
</protein>
<feature type="domain" description="Alpha/beta hydrolase fold-3" evidence="4">
    <location>
        <begin position="77"/>
        <end position="278"/>
    </location>
</feature>
<comment type="caution">
    <text evidence="5">The sequence shown here is derived from an EMBL/GenBank/DDBJ whole genome shotgun (WGS) entry which is preliminary data.</text>
</comment>
<dbReference type="RefSeq" id="WP_332519478.1">
    <property type="nucleotide sequence ID" value="NZ_JANRHA010000003.1"/>
</dbReference>
<dbReference type="Gene3D" id="3.40.50.1820">
    <property type="entry name" value="alpha/beta hydrolase"/>
    <property type="match status" value="1"/>
</dbReference>
<dbReference type="InterPro" id="IPR050300">
    <property type="entry name" value="GDXG_lipolytic_enzyme"/>
</dbReference>
<feature type="region of interest" description="Disordered" evidence="3">
    <location>
        <begin position="308"/>
        <end position="333"/>
    </location>
</feature>
<dbReference type="InterPro" id="IPR029058">
    <property type="entry name" value="AB_hydrolase_fold"/>
</dbReference>
<dbReference type="PANTHER" id="PTHR48081">
    <property type="entry name" value="AB HYDROLASE SUPERFAMILY PROTEIN C4A8.06C"/>
    <property type="match status" value="1"/>
</dbReference>
<evidence type="ECO:0000256" key="2">
    <source>
        <dbReference type="ARBA" id="ARBA00022801"/>
    </source>
</evidence>
<keyword evidence="6" id="KW-1185">Reference proteome</keyword>
<reference evidence="5" key="1">
    <citation type="submission" date="2022-08" db="EMBL/GenBank/DDBJ databases">
        <title>Genome analysis of Corynebacteriales strain.</title>
        <authorList>
            <person name="Lee S.D."/>
        </authorList>
    </citation>
    <scope>NUCLEOTIDE SEQUENCE</scope>
    <source>
        <strain evidence="5">D3-21</strain>
    </source>
</reference>
<evidence type="ECO:0000259" key="4">
    <source>
        <dbReference type="Pfam" id="PF07859"/>
    </source>
</evidence>
<dbReference type="AlphaFoldDB" id="A0A9X4RD30"/>
<evidence type="ECO:0000313" key="6">
    <source>
        <dbReference type="Proteomes" id="UP001152755"/>
    </source>
</evidence>
<proteinExistence type="inferred from homology"/>
<dbReference type="GO" id="GO:0004806">
    <property type="term" value="F:triacylglycerol lipase activity"/>
    <property type="evidence" value="ECO:0007669"/>
    <property type="project" value="TreeGrafter"/>
</dbReference>